<sequence>MPCPRGGTPERRTRRTGLQPMVFLLQNGLRSQPVQRPQQNSFALSWKKVNHWCVSIVAWRLDRAQLVDLLYLLYRLGQRLAVRGLCQPLTRGDPFHQNNEGAVYGNSLLGEASPAYYLLGNDAPNEDDTFYEQMKTIYELDLRFGIFNEEHLDLVAQKCVQLLHLAMQNPEEAGEFAKATLRLPSALGLQQSLAQNCCSLFVQQKLFDRGPSSLPQTLGNLQKLRVFEAFENGRLVGINESEDSCPGQWEAHGRDWLPNRSQCVLGYVSRADKTAPVWRCPVHGWNIRLDDMSLPWWRWRSIEKMHIDANFIYGHIPEDLPELWPNLRSLDLHDLKLSGPLPWSLRRLVNLTQLQVQLNDLYCPDGIDVVAGLMKMPKMRTFNIDANPTMCGCLPSKVPAHLRMQVGETAVRIGCEKLEL</sequence>
<dbReference type="Proteomes" id="UP001642484">
    <property type="component" value="Unassembled WGS sequence"/>
</dbReference>
<dbReference type="InterPro" id="IPR050647">
    <property type="entry name" value="Plant_LRR-RLKs"/>
</dbReference>
<organism evidence="3 4">
    <name type="scientific">Durusdinium trenchii</name>
    <dbReference type="NCBI Taxonomy" id="1381693"/>
    <lineage>
        <taxon>Eukaryota</taxon>
        <taxon>Sar</taxon>
        <taxon>Alveolata</taxon>
        <taxon>Dinophyceae</taxon>
        <taxon>Suessiales</taxon>
        <taxon>Symbiodiniaceae</taxon>
        <taxon>Durusdinium</taxon>
    </lineage>
</organism>
<name>A0ABP0PJ29_9DINO</name>
<dbReference type="PANTHER" id="PTHR48056">
    <property type="entry name" value="LRR RECEPTOR-LIKE SERINE/THREONINE-PROTEIN KINASE-RELATED"/>
    <property type="match status" value="1"/>
</dbReference>
<evidence type="ECO:0000313" key="4">
    <source>
        <dbReference type="Proteomes" id="UP001642484"/>
    </source>
</evidence>
<dbReference type="InterPro" id="IPR032675">
    <property type="entry name" value="LRR_dom_sf"/>
</dbReference>
<dbReference type="SUPFAM" id="SSF52047">
    <property type="entry name" value="RNI-like"/>
    <property type="match status" value="1"/>
</dbReference>
<evidence type="ECO:0000256" key="2">
    <source>
        <dbReference type="ARBA" id="ARBA00022737"/>
    </source>
</evidence>
<gene>
    <name evidence="3" type="ORF">CCMP2556_LOCUS37449</name>
</gene>
<evidence type="ECO:0000313" key="3">
    <source>
        <dbReference type="EMBL" id="CAK9076017.1"/>
    </source>
</evidence>
<dbReference type="Gene3D" id="3.80.10.10">
    <property type="entry name" value="Ribonuclease Inhibitor"/>
    <property type="match status" value="1"/>
</dbReference>
<reference evidence="3 4" key="1">
    <citation type="submission" date="2024-02" db="EMBL/GenBank/DDBJ databases">
        <authorList>
            <person name="Chen Y."/>
            <person name="Shah S."/>
            <person name="Dougan E. K."/>
            <person name="Thang M."/>
            <person name="Chan C."/>
        </authorList>
    </citation>
    <scope>NUCLEOTIDE SEQUENCE [LARGE SCALE GENOMIC DNA]</scope>
</reference>
<keyword evidence="2" id="KW-0677">Repeat</keyword>
<accession>A0ABP0PJ29</accession>
<dbReference type="EMBL" id="CAXAMN010023228">
    <property type="protein sequence ID" value="CAK9076017.1"/>
    <property type="molecule type" value="Genomic_DNA"/>
</dbReference>
<keyword evidence="1" id="KW-0433">Leucine-rich repeat</keyword>
<keyword evidence="4" id="KW-1185">Reference proteome</keyword>
<comment type="caution">
    <text evidence="3">The sequence shown here is derived from an EMBL/GenBank/DDBJ whole genome shotgun (WGS) entry which is preliminary data.</text>
</comment>
<evidence type="ECO:0000256" key="1">
    <source>
        <dbReference type="ARBA" id="ARBA00022614"/>
    </source>
</evidence>
<proteinExistence type="predicted"/>
<protein>
    <submittedName>
        <fullName evidence="3">Uncharacterized protein</fullName>
    </submittedName>
</protein>